<evidence type="ECO:0008006" key="4">
    <source>
        <dbReference type="Google" id="ProtNLM"/>
    </source>
</evidence>
<dbReference type="RefSeq" id="WP_276093610.1">
    <property type="nucleotide sequence ID" value="NZ_JARJBC010000006.1"/>
</dbReference>
<dbReference type="EMBL" id="JARJBC010000006">
    <property type="protein sequence ID" value="MDF3290166.1"/>
    <property type="molecule type" value="Genomic_DNA"/>
</dbReference>
<evidence type="ECO:0000256" key="1">
    <source>
        <dbReference type="SAM" id="MobiDB-lite"/>
    </source>
</evidence>
<gene>
    <name evidence="2" type="ORF">P3G67_13105</name>
</gene>
<name>A0ABT5ZKI0_9ACTN</name>
<reference evidence="2 3" key="1">
    <citation type="submission" date="2023-03" db="EMBL/GenBank/DDBJ databases">
        <title>Draft genome sequence of Streptomyces sp. RB6PN23 isolated from peat swamp forest in Thailand.</title>
        <authorList>
            <person name="Klaysubun C."/>
            <person name="Duangmal K."/>
        </authorList>
    </citation>
    <scope>NUCLEOTIDE SEQUENCE [LARGE SCALE GENOMIC DNA]</scope>
    <source>
        <strain evidence="2 3">RB6PN23</strain>
    </source>
</reference>
<evidence type="ECO:0000313" key="3">
    <source>
        <dbReference type="Proteomes" id="UP001216579"/>
    </source>
</evidence>
<protein>
    <recommendedName>
        <fullName evidence="4">IrrE N-terminal-like domain-containing protein</fullName>
    </recommendedName>
</protein>
<dbReference type="Gene3D" id="1.10.10.2910">
    <property type="match status" value="1"/>
</dbReference>
<feature type="region of interest" description="Disordered" evidence="1">
    <location>
        <begin position="19"/>
        <end position="43"/>
    </location>
</feature>
<proteinExistence type="predicted"/>
<sequence length="219" mass="24525">MWWWNGAPDAWSALVQGAAEADGRGEGTGADTGQAVAAVRRPRRTWRKRPVDSDLQRRIRQELRDLDVQPPLRVEALCEALGEKRGRPIELRAYPLPKPGPSGLWLETPTADLIIYQQETTKLHQDHIILHEIGHILANHRSDDRVAEWNAVIPGLTPSAVRRALGRCTYDDAQEQEAELVATIILQWASVLDRVTCSAPVDPSLRRLHSTLADHVGWL</sequence>
<dbReference type="Proteomes" id="UP001216579">
    <property type="component" value="Unassembled WGS sequence"/>
</dbReference>
<organism evidence="2 3">
    <name type="scientific">Streptomyces silvisoli</name>
    <dbReference type="NCBI Taxonomy" id="3034235"/>
    <lineage>
        <taxon>Bacteria</taxon>
        <taxon>Bacillati</taxon>
        <taxon>Actinomycetota</taxon>
        <taxon>Actinomycetes</taxon>
        <taxon>Kitasatosporales</taxon>
        <taxon>Streptomycetaceae</taxon>
        <taxon>Streptomyces</taxon>
    </lineage>
</organism>
<comment type="caution">
    <text evidence="2">The sequence shown here is derived from an EMBL/GenBank/DDBJ whole genome shotgun (WGS) entry which is preliminary data.</text>
</comment>
<evidence type="ECO:0000313" key="2">
    <source>
        <dbReference type="EMBL" id="MDF3290166.1"/>
    </source>
</evidence>
<accession>A0ABT5ZKI0</accession>
<keyword evidence="3" id="KW-1185">Reference proteome</keyword>